<accession>A0A8J2SNA6</accession>
<dbReference type="SUPFAM" id="SSF46934">
    <property type="entry name" value="UBA-like"/>
    <property type="match status" value="1"/>
</dbReference>
<evidence type="ECO:0000256" key="1">
    <source>
        <dbReference type="SAM" id="MobiDB-lite"/>
    </source>
</evidence>
<dbReference type="Proteomes" id="UP000789595">
    <property type="component" value="Unassembled WGS sequence"/>
</dbReference>
<name>A0A8J2SNA6_9STRA</name>
<reference evidence="4" key="1">
    <citation type="submission" date="2021-11" db="EMBL/GenBank/DDBJ databases">
        <authorList>
            <consortium name="Genoscope - CEA"/>
            <person name="William W."/>
        </authorList>
    </citation>
    <scope>NUCLEOTIDE SEQUENCE</scope>
</reference>
<dbReference type="Pfam" id="PF09409">
    <property type="entry name" value="PUB"/>
    <property type="match status" value="1"/>
</dbReference>
<keyword evidence="5" id="KW-1185">Reference proteome</keyword>
<feature type="compositionally biased region" description="Pro residues" evidence="1">
    <location>
        <begin position="364"/>
        <end position="375"/>
    </location>
</feature>
<feature type="region of interest" description="Disordered" evidence="1">
    <location>
        <begin position="353"/>
        <end position="380"/>
    </location>
</feature>
<feature type="domain" description="WLM" evidence="3">
    <location>
        <begin position="108"/>
        <end position="325"/>
    </location>
</feature>
<dbReference type="InterPro" id="IPR015940">
    <property type="entry name" value="UBA"/>
</dbReference>
<comment type="caution">
    <text evidence="4">The sequence shown here is derived from an EMBL/GenBank/DDBJ whole genome shotgun (WGS) entry which is preliminary data.</text>
</comment>
<gene>
    <name evidence="4" type="ORF">PECAL_4P14810</name>
</gene>
<protein>
    <recommendedName>
        <fullName evidence="6">WLM domain-containing protein</fullName>
    </recommendedName>
</protein>
<dbReference type="InterPro" id="IPR013536">
    <property type="entry name" value="WLM_dom"/>
</dbReference>
<organism evidence="4 5">
    <name type="scientific">Pelagomonas calceolata</name>
    <dbReference type="NCBI Taxonomy" id="35677"/>
    <lineage>
        <taxon>Eukaryota</taxon>
        <taxon>Sar</taxon>
        <taxon>Stramenopiles</taxon>
        <taxon>Ochrophyta</taxon>
        <taxon>Pelagophyceae</taxon>
        <taxon>Pelagomonadales</taxon>
        <taxon>Pelagomonadaceae</taxon>
        <taxon>Pelagomonas</taxon>
    </lineage>
</organism>
<evidence type="ECO:0000313" key="5">
    <source>
        <dbReference type="Proteomes" id="UP000789595"/>
    </source>
</evidence>
<dbReference type="InterPro" id="IPR036339">
    <property type="entry name" value="PUB-like_dom_sf"/>
</dbReference>
<sequence>MDAEQAHVTLSISGADQRINITENATAALLFDAVAGALDASTVKLLHKGKRLARDDALTPGMRVLCLGTTTQQKDRIAAQRSDPTIRGFKEEAAREAARRGAVDELQQHPEYKFCRIEAVKRFDGRRGPHRFEAEKLLRSMASEVAPIMVSHAWTVGGLIEMDPRDDQIMKKKQQEGGCLLGYNENMGARIYVKLRQDDGTFHDRDALMKTLLHELCHNVVGPHNAVFFALYADVRAEHLALTRKAAGRHRTLADASTKETVARELASEAGNGALQGGERASAAFVANAVSMLPDAPVAPPPPPPAVDAAEQRVASAAAAERRRLGVCKPCAPAVSAPAPSVPAAMELDTPPASAMEVETAPAPSVPEPPAPSPDPGLASLAAMGFEGPAAAAALKATAGDVSAALERLLNPGAAVSAPETGSRQERVLRASSDLHALGAPAQEAAATLTAILTNAERGEEKFKRVRLGNKKFLRTAGKFAAALRLLEAVGFERETSAEGDVYALKRTDPGLLWLGRSALADLVAP</sequence>
<dbReference type="OrthoDB" id="49605at2759"/>
<dbReference type="PANTHER" id="PTHR47795:SF1">
    <property type="entry name" value="DNA-DEPENDENT METALLOPROTEASE WSS1 HOMOLOG 2"/>
    <property type="match status" value="1"/>
</dbReference>
<evidence type="ECO:0008006" key="6">
    <source>
        <dbReference type="Google" id="ProtNLM"/>
    </source>
</evidence>
<dbReference type="AlphaFoldDB" id="A0A8J2SNA6"/>
<proteinExistence type="predicted"/>
<dbReference type="Gene3D" id="1.10.8.10">
    <property type="entry name" value="DNA helicase RuvA subunit, C-terminal domain"/>
    <property type="match status" value="1"/>
</dbReference>
<dbReference type="EMBL" id="CAKKNE010000004">
    <property type="protein sequence ID" value="CAH0374210.1"/>
    <property type="molecule type" value="Genomic_DNA"/>
</dbReference>
<dbReference type="PROSITE" id="PS51397">
    <property type="entry name" value="WLM"/>
    <property type="match status" value="1"/>
</dbReference>
<dbReference type="SUPFAM" id="SSF143503">
    <property type="entry name" value="PUG domain-like"/>
    <property type="match status" value="1"/>
</dbReference>
<evidence type="ECO:0000259" key="2">
    <source>
        <dbReference type="PROSITE" id="PS50030"/>
    </source>
</evidence>
<evidence type="ECO:0000259" key="3">
    <source>
        <dbReference type="PROSITE" id="PS51397"/>
    </source>
</evidence>
<dbReference type="InterPro" id="IPR018997">
    <property type="entry name" value="PUB_domain"/>
</dbReference>
<dbReference type="InterPro" id="IPR009060">
    <property type="entry name" value="UBA-like_sf"/>
</dbReference>
<dbReference type="PROSITE" id="PS50030">
    <property type="entry name" value="UBA"/>
    <property type="match status" value="1"/>
</dbReference>
<dbReference type="Pfam" id="PF08325">
    <property type="entry name" value="WLM"/>
    <property type="match status" value="1"/>
</dbReference>
<evidence type="ECO:0000313" key="4">
    <source>
        <dbReference type="EMBL" id="CAH0374210.1"/>
    </source>
</evidence>
<dbReference type="Gene3D" id="1.20.58.2190">
    <property type="match status" value="1"/>
</dbReference>
<dbReference type="PANTHER" id="PTHR47795">
    <property type="entry name" value="UBIQUITIN AND WLM DOMAIN-CONTAINING METALLOPROTEASE SPCC1442.07C"/>
    <property type="match status" value="1"/>
</dbReference>
<dbReference type="SMART" id="SM00580">
    <property type="entry name" value="PUG"/>
    <property type="match status" value="1"/>
</dbReference>
<feature type="domain" description="UBA" evidence="2">
    <location>
        <begin position="372"/>
        <end position="412"/>
    </location>
</feature>